<dbReference type="PRINTS" id="PR00039">
    <property type="entry name" value="HTHLYSR"/>
</dbReference>
<dbReference type="PANTHER" id="PTHR30419">
    <property type="entry name" value="HTH-TYPE TRANSCRIPTIONAL REGULATOR YBHD"/>
    <property type="match status" value="1"/>
</dbReference>
<evidence type="ECO:0000256" key="4">
    <source>
        <dbReference type="ARBA" id="ARBA00023163"/>
    </source>
</evidence>
<feature type="domain" description="HTH lysR-type" evidence="5">
    <location>
        <begin position="1"/>
        <end position="58"/>
    </location>
</feature>
<proteinExistence type="inferred from homology"/>
<dbReference type="InterPro" id="IPR005119">
    <property type="entry name" value="LysR_subst-bd"/>
</dbReference>
<evidence type="ECO:0000313" key="7">
    <source>
        <dbReference type="Proteomes" id="UP000028549"/>
    </source>
</evidence>
<evidence type="ECO:0000256" key="3">
    <source>
        <dbReference type="ARBA" id="ARBA00023125"/>
    </source>
</evidence>
<keyword evidence="2" id="KW-0805">Transcription regulation</keyword>
<dbReference type="AlphaFoldDB" id="A0A084GJA8"/>
<comment type="caution">
    <text evidence="6">The sequence shown here is derived from an EMBL/GenBank/DDBJ whole genome shotgun (WGS) entry which is preliminary data.</text>
</comment>
<dbReference type="RefSeq" id="WP_029567326.1">
    <property type="nucleotide sequence ID" value="NZ_CP176757.1"/>
</dbReference>
<protein>
    <recommendedName>
        <fullName evidence="5">HTH lysR-type domain-containing protein</fullName>
    </recommendedName>
</protein>
<dbReference type="FunFam" id="1.10.10.10:FF:000001">
    <property type="entry name" value="LysR family transcriptional regulator"/>
    <property type="match status" value="1"/>
</dbReference>
<dbReference type="InterPro" id="IPR050950">
    <property type="entry name" value="HTH-type_LysR_regulators"/>
</dbReference>
<dbReference type="PANTHER" id="PTHR30419:SF8">
    <property type="entry name" value="NITROGEN ASSIMILATION TRANSCRIPTIONAL ACTIVATOR-RELATED"/>
    <property type="match status" value="1"/>
</dbReference>
<dbReference type="Proteomes" id="UP000028549">
    <property type="component" value="Unassembled WGS sequence"/>
</dbReference>
<dbReference type="InterPro" id="IPR000847">
    <property type="entry name" value="LysR_HTH_N"/>
</dbReference>
<dbReference type="InterPro" id="IPR036390">
    <property type="entry name" value="WH_DNA-bd_sf"/>
</dbReference>
<dbReference type="Gene3D" id="3.40.190.290">
    <property type="match status" value="1"/>
</dbReference>
<keyword evidence="7" id="KW-1185">Reference proteome</keyword>
<evidence type="ECO:0000256" key="1">
    <source>
        <dbReference type="ARBA" id="ARBA00009437"/>
    </source>
</evidence>
<evidence type="ECO:0000313" key="6">
    <source>
        <dbReference type="EMBL" id="KEZ47420.1"/>
    </source>
</evidence>
<dbReference type="Pfam" id="PF03466">
    <property type="entry name" value="LysR_substrate"/>
    <property type="match status" value="1"/>
</dbReference>
<organism evidence="6 7">
    <name type="scientific">Metabacillus indicus</name>
    <name type="common">Bacillus indicus</name>
    <dbReference type="NCBI Taxonomy" id="246786"/>
    <lineage>
        <taxon>Bacteria</taxon>
        <taxon>Bacillati</taxon>
        <taxon>Bacillota</taxon>
        <taxon>Bacilli</taxon>
        <taxon>Bacillales</taxon>
        <taxon>Bacillaceae</taxon>
        <taxon>Metabacillus</taxon>
    </lineage>
</organism>
<keyword evidence="4" id="KW-0804">Transcription</keyword>
<gene>
    <name evidence="6" type="ORF">GS18_0221610</name>
</gene>
<keyword evidence="3" id="KW-0238">DNA-binding</keyword>
<dbReference type="PROSITE" id="PS50931">
    <property type="entry name" value="HTH_LYSR"/>
    <property type="match status" value="1"/>
</dbReference>
<dbReference type="SUPFAM" id="SSF53850">
    <property type="entry name" value="Periplasmic binding protein-like II"/>
    <property type="match status" value="1"/>
</dbReference>
<dbReference type="GO" id="GO:0003677">
    <property type="term" value="F:DNA binding"/>
    <property type="evidence" value="ECO:0007669"/>
    <property type="project" value="UniProtKB-KW"/>
</dbReference>
<evidence type="ECO:0000256" key="2">
    <source>
        <dbReference type="ARBA" id="ARBA00023015"/>
    </source>
</evidence>
<dbReference type="GO" id="GO:0005829">
    <property type="term" value="C:cytosol"/>
    <property type="evidence" value="ECO:0007669"/>
    <property type="project" value="TreeGrafter"/>
</dbReference>
<dbReference type="Pfam" id="PF00126">
    <property type="entry name" value="HTH_1"/>
    <property type="match status" value="1"/>
</dbReference>
<reference evidence="6 7" key="1">
    <citation type="journal article" date="2005" name="Int. J. Syst. Evol. Microbiol.">
        <title>Bacillus cibi sp. nov., isolated from jeotgal, a traditional Korean fermented seafood.</title>
        <authorList>
            <person name="Yoon J.H."/>
            <person name="Lee C.H."/>
            <person name="Oh T.K."/>
        </authorList>
    </citation>
    <scope>NUCLEOTIDE SEQUENCE [LARGE SCALE GENOMIC DNA]</scope>
    <source>
        <strain evidence="6 7">DSM 16189</strain>
    </source>
</reference>
<dbReference type="Gene3D" id="1.10.10.10">
    <property type="entry name" value="Winged helix-like DNA-binding domain superfamily/Winged helix DNA-binding domain"/>
    <property type="match status" value="1"/>
</dbReference>
<dbReference type="OrthoDB" id="63123at2"/>
<dbReference type="GO" id="GO:0003700">
    <property type="term" value="F:DNA-binding transcription factor activity"/>
    <property type="evidence" value="ECO:0007669"/>
    <property type="project" value="InterPro"/>
</dbReference>
<dbReference type="EMBL" id="JNVC02000024">
    <property type="protein sequence ID" value="KEZ47420.1"/>
    <property type="molecule type" value="Genomic_DNA"/>
</dbReference>
<evidence type="ECO:0000259" key="5">
    <source>
        <dbReference type="PROSITE" id="PS50931"/>
    </source>
</evidence>
<sequence length="297" mass="33192">MNLNALRHFVSVVKTGSVTGAARELHISQPAISMQIKNLEKELGHTLFKARGRGIELTEAGEVVYQQAVKLFLAEEEAERIIEQYTSGVTGNIRVFATNFPASYLMPGWIAGFKQLYPETGIQIFSGNTKSALDKLMKNEIDFAVIASHSSLPDEADIVHLLDDELFFIVPWNHPLASKRAEFEDLMEEDFILRGEGSSTRALVESLCQIKQVQLQRTPVQVERLEEAIGIVASGYGITLAPRLAISPYMDRGLLSVVKVNDLYLTRRIKLCKKKGNHFSPAVKNFMNYIVNNSHKS</sequence>
<dbReference type="InterPro" id="IPR036388">
    <property type="entry name" value="WH-like_DNA-bd_sf"/>
</dbReference>
<accession>A0A084GJA8</accession>
<dbReference type="SUPFAM" id="SSF46785">
    <property type="entry name" value="Winged helix' DNA-binding domain"/>
    <property type="match status" value="1"/>
</dbReference>
<name>A0A084GJA8_METID</name>
<comment type="similarity">
    <text evidence="1">Belongs to the LysR transcriptional regulatory family.</text>
</comment>